<dbReference type="GO" id="GO:0006508">
    <property type="term" value="P:proteolysis"/>
    <property type="evidence" value="ECO:0007669"/>
    <property type="project" value="InterPro"/>
</dbReference>
<dbReference type="PANTHER" id="PTHR24252:SF7">
    <property type="entry name" value="HYALIN"/>
    <property type="match status" value="1"/>
</dbReference>
<proteinExistence type="evidence at transcript level"/>
<dbReference type="EMBL" id="KJ512102">
    <property type="protein sequence ID" value="AID60325.1"/>
    <property type="molecule type" value="mRNA"/>
</dbReference>
<evidence type="ECO:0000256" key="3">
    <source>
        <dbReference type="ARBA" id="ARBA00023180"/>
    </source>
</evidence>
<name>A0A068F4F2_NILLU</name>
<keyword evidence="3" id="KW-0325">Glycoprotein</keyword>
<dbReference type="PANTHER" id="PTHR24252">
    <property type="entry name" value="ACROSIN-RELATED"/>
    <property type="match status" value="1"/>
</dbReference>
<dbReference type="InterPro" id="IPR009003">
    <property type="entry name" value="Peptidase_S1_PA"/>
</dbReference>
<dbReference type="PROSITE" id="PS00135">
    <property type="entry name" value="TRYPSIN_SER"/>
    <property type="match status" value="1"/>
</dbReference>
<sequence>MRWLSAPLSTFKSVVRSSSKMIVTNLVPITTTLLLIVIAHSKVCSQQFKDDTCDPDKCIKVEYCFLYGIRTNLKKGIYPKLCGFEGNDPLTCCDEPMQTSRDAASATRRVASTMCDIYMRQVCPILIVPYVLGGVSAAPKELTFMAHIGYGEEGKETWQCGGSLISTRYVLCAAHCTDGFNSGLARWAKLGDLDTSTDEDDARPEIFEIVARFNHPQYKPDQNYHDIALYRLDREVTFNDYIGPICLQTEDPVQDTRAQVAGWGRIGFVERTSSQLLKADMDILNVSECSRTASTNQLPRGMDADSMICAGVASGGKDSCQGDSGGPLYSINPTKYSCQMRTQYGVTSFGYICGLEGYPGVYTKVSHYLDWIETVVWPSKNSDDVLVWT</sequence>
<dbReference type="InterPro" id="IPR001254">
    <property type="entry name" value="Trypsin_dom"/>
</dbReference>
<dbReference type="Pfam" id="PF00089">
    <property type="entry name" value="Trypsin"/>
    <property type="match status" value="1"/>
</dbReference>
<dbReference type="AlphaFoldDB" id="A0A068F4F2"/>
<comment type="similarity">
    <text evidence="4">Belongs to the peptidase S1 family. CLIP subfamily.</text>
</comment>
<dbReference type="EMBL" id="KJ512098">
    <property type="protein sequence ID" value="AID60321.1"/>
    <property type="molecule type" value="mRNA"/>
</dbReference>
<dbReference type="CDD" id="cd00190">
    <property type="entry name" value="Tryp_SPc"/>
    <property type="match status" value="1"/>
</dbReference>
<keyword evidence="2" id="KW-1015">Disulfide bond</keyword>
<evidence type="ECO:0000259" key="5">
    <source>
        <dbReference type="PROSITE" id="PS50240"/>
    </source>
</evidence>
<dbReference type="GO" id="GO:0004252">
    <property type="term" value="F:serine-type endopeptidase activity"/>
    <property type="evidence" value="ECO:0007669"/>
    <property type="project" value="InterPro"/>
</dbReference>
<feature type="domain" description="Peptidase S1" evidence="5">
    <location>
        <begin position="131"/>
        <end position="377"/>
    </location>
</feature>
<evidence type="ECO:0000256" key="1">
    <source>
        <dbReference type="ARBA" id="ARBA00022729"/>
    </source>
</evidence>
<dbReference type="SUPFAM" id="SSF50494">
    <property type="entry name" value="Trypsin-like serine proteases"/>
    <property type="match status" value="1"/>
</dbReference>
<dbReference type="Gene3D" id="2.40.10.10">
    <property type="entry name" value="Trypsin-like serine proteases"/>
    <property type="match status" value="1"/>
</dbReference>
<accession>A0A068F4F2</accession>
<dbReference type="InterPro" id="IPR001314">
    <property type="entry name" value="Peptidase_S1A"/>
</dbReference>
<dbReference type="OrthoDB" id="6339452at2759"/>
<reference evidence="6" key="1">
    <citation type="journal article" date="2014" name="BMC Genomics">
        <title>Genomic insights into the serine protease gene family and expression profile analysis in the planthopper, Nilaparvata lugens.</title>
        <authorList>
            <person name="Bao Y.Y."/>
            <person name="Qin X."/>
            <person name="Yu B."/>
            <person name="Chen L.B."/>
            <person name="Wang Z.C."/>
            <person name="Zhang C.X."/>
        </authorList>
    </citation>
    <scope>NUCLEOTIDE SEQUENCE</scope>
</reference>
<evidence type="ECO:0000256" key="4">
    <source>
        <dbReference type="ARBA" id="ARBA00024195"/>
    </source>
</evidence>
<dbReference type="PROSITE" id="PS50240">
    <property type="entry name" value="TRYPSIN_DOM"/>
    <property type="match status" value="1"/>
</dbReference>
<evidence type="ECO:0000256" key="2">
    <source>
        <dbReference type="ARBA" id="ARBA00023157"/>
    </source>
</evidence>
<dbReference type="SMART" id="SM00020">
    <property type="entry name" value="Tryp_SPc"/>
    <property type="match status" value="1"/>
</dbReference>
<dbReference type="PRINTS" id="PR00722">
    <property type="entry name" value="CHYMOTRYPSIN"/>
</dbReference>
<organism evidence="6">
    <name type="scientific">Nilaparvata lugens</name>
    <name type="common">Brown planthopper</name>
    <dbReference type="NCBI Taxonomy" id="108931"/>
    <lineage>
        <taxon>Eukaryota</taxon>
        <taxon>Metazoa</taxon>
        <taxon>Ecdysozoa</taxon>
        <taxon>Arthropoda</taxon>
        <taxon>Hexapoda</taxon>
        <taxon>Insecta</taxon>
        <taxon>Pterygota</taxon>
        <taxon>Neoptera</taxon>
        <taxon>Paraneoptera</taxon>
        <taxon>Hemiptera</taxon>
        <taxon>Auchenorrhyncha</taxon>
        <taxon>Fulgoroidea</taxon>
        <taxon>Delphacidae</taxon>
        <taxon>Delphacinae</taxon>
        <taxon>Nilaparvata</taxon>
    </lineage>
</organism>
<dbReference type="InterPro" id="IPR043504">
    <property type="entry name" value="Peptidase_S1_PA_chymotrypsin"/>
</dbReference>
<dbReference type="InterPro" id="IPR033116">
    <property type="entry name" value="TRYPSIN_SER"/>
</dbReference>
<dbReference type="FunFam" id="2.40.10.10:FF:000028">
    <property type="entry name" value="Serine protease easter"/>
    <property type="match status" value="1"/>
</dbReference>
<protein>
    <submittedName>
        <fullName evidence="7">Snake-12</fullName>
    </submittedName>
    <submittedName>
        <fullName evidence="6">Snake-8</fullName>
    </submittedName>
</protein>
<dbReference type="FunFam" id="2.40.10.10:FF:000002">
    <property type="entry name" value="Transmembrane protease serine"/>
    <property type="match status" value="1"/>
</dbReference>
<evidence type="ECO:0000313" key="7">
    <source>
        <dbReference type="EMBL" id="AID60325.1"/>
    </source>
</evidence>
<reference evidence="6" key="2">
    <citation type="submission" date="2014-02" db="EMBL/GenBank/DDBJ databases">
        <authorList>
            <person name="Bao Y.-Y."/>
            <person name="Zhang C.-X."/>
        </authorList>
    </citation>
    <scope>NUCLEOTIDE SEQUENCE</scope>
</reference>
<evidence type="ECO:0000313" key="6">
    <source>
        <dbReference type="EMBL" id="AID60321.1"/>
    </source>
</evidence>
<keyword evidence="1" id="KW-0732">Signal</keyword>